<accession>A0A217EF08</accession>
<protein>
    <submittedName>
        <fullName evidence="4">Uncharacterized conserved protein</fullName>
    </submittedName>
</protein>
<dbReference type="AlphaFoldDB" id="A0A217EF08"/>
<dbReference type="PANTHER" id="PTHR37957">
    <property type="entry name" value="BLR7070 PROTEIN"/>
    <property type="match status" value="1"/>
</dbReference>
<dbReference type="PANTHER" id="PTHR37957:SF1">
    <property type="entry name" value="PHYTASE-LIKE DOMAIN-CONTAINING PROTEIN"/>
    <property type="match status" value="1"/>
</dbReference>
<evidence type="ECO:0000256" key="2">
    <source>
        <dbReference type="SAM" id="SignalP"/>
    </source>
</evidence>
<dbReference type="EMBL" id="FZLN01000001">
    <property type="protein sequence ID" value="SNQ28786.1"/>
    <property type="molecule type" value="Genomic_DNA"/>
</dbReference>
<dbReference type="Pfam" id="PF13449">
    <property type="entry name" value="Phytase-like"/>
    <property type="match status" value="1"/>
</dbReference>
<feature type="compositionally biased region" description="Polar residues" evidence="1">
    <location>
        <begin position="199"/>
        <end position="226"/>
    </location>
</feature>
<keyword evidence="2" id="KW-0732">Signal</keyword>
<gene>
    <name evidence="4" type="ORF">SAMN05444584_0712</name>
</gene>
<reference evidence="5" key="1">
    <citation type="submission" date="2017-06" db="EMBL/GenBank/DDBJ databases">
        <authorList>
            <person name="Varghese N."/>
            <person name="Submissions S."/>
        </authorList>
    </citation>
    <scope>NUCLEOTIDE SEQUENCE [LARGE SCALE GENOMIC DNA]</scope>
    <source>
        <strain evidence="5">ANC 5114</strain>
    </source>
</reference>
<keyword evidence="5" id="KW-1185">Reference proteome</keyword>
<dbReference type="RefSeq" id="WP_088822812.1">
    <property type="nucleotide sequence ID" value="NZ_FZLN01000001.1"/>
</dbReference>
<name>A0A217EF08_9GAMM</name>
<dbReference type="InterPro" id="IPR027372">
    <property type="entry name" value="Phytase-like_dom"/>
</dbReference>
<feature type="signal peptide" evidence="2">
    <location>
        <begin position="1"/>
        <end position="23"/>
    </location>
</feature>
<dbReference type="OrthoDB" id="384721at2"/>
<sequence length="411" mass="46296">MKNHISILIGLLASTAFTTSVLAKSIDKIEQPTLVSFAKLPANTFAAGPISGTKIEEKNNIRPPFKSQPVQGFSAALKNKDGSYLLMPDNGYGTQDNSADFLLRIYRVKPEFRTKTQAHSEIKVLDFIQLRDPNRLIPFGITQGQTEARLLTGADFDPESIQRVADGSFWIGDEFGPYLLHFSAEGILLDPPFSLPDPTHNNSPLRSPQNQLNRTAQNPVTPQVQRSGGFEGMALSPNQRYLYPILEKPLTTSTKNQLMIFQFDLVKKQYTPNYYFFELDKNATNIGDFQMFSHKDGIIIERDANQGEKSAYKKLIQVKLKQKGQPVERKTLVDLLHIDNPHLLYSNHTAGDIGTTRDFKMPFETIESLIIESPKKLTLLNDNNYPFSTGRNPSEVDANEMIQIQLPRPLR</sequence>
<organism evidence="4 5">
    <name type="scientific">Acinetobacter apis</name>
    <dbReference type="NCBI Taxonomy" id="1229165"/>
    <lineage>
        <taxon>Bacteria</taxon>
        <taxon>Pseudomonadati</taxon>
        <taxon>Pseudomonadota</taxon>
        <taxon>Gammaproteobacteria</taxon>
        <taxon>Moraxellales</taxon>
        <taxon>Moraxellaceae</taxon>
        <taxon>Acinetobacter</taxon>
    </lineage>
</organism>
<feature type="domain" description="Phytase-like" evidence="3">
    <location>
        <begin position="68"/>
        <end position="385"/>
    </location>
</feature>
<feature type="region of interest" description="Disordered" evidence="1">
    <location>
        <begin position="193"/>
        <end position="229"/>
    </location>
</feature>
<evidence type="ECO:0000259" key="3">
    <source>
        <dbReference type="Pfam" id="PF13449"/>
    </source>
</evidence>
<evidence type="ECO:0000313" key="4">
    <source>
        <dbReference type="EMBL" id="SNQ28786.1"/>
    </source>
</evidence>
<evidence type="ECO:0000256" key="1">
    <source>
        <dbReference type="SAM" id="MobiDB-lite"/>
    </source>
</evidence>
<evidence type="ECO:0000313" key="5">
    <source>
        <dbReference type="Proteomes" id="UP000243463"/>
    </source>
</evidence>
<proteinExistence type="predicted"/>
<feature type="chain" id="PRO_5012871898" evidence="2">
    <location>
        <begin position="24"/>
        <end position="411"/>
    </location>
</feature>
<dbReference type="Proteomes" id="UP000243463">
    <property type="component" value="Unassembled WGS sequence"/>
</dbReference>